<dbReference type="EMBL" id="ANNX02000078">
    <property type="protein sequence ID" value="KYC34575.1"/>
    <property type="molecule type" value="Genomic_DNA"/>
</dbReference>
<evidence type="ECO:0000313" key="1">
    <source>
        <dbReference type="EMBL" id="KYC34575.1"/>
    </source>
</evidence>
<dbReference type="RefSeq" id="WP_017740822.1">
    <property type="nucleotide sequence ID" value="NZ_KQ976356.1"/>
</dbReference>
<gene>
    <name evidence="1" type="ORF">WA1_51205</name>
</gene>
<reference evidence="1 2" key="1">
    <citation type="journal article" date="2013" name="Genome Biol. Evol.">
        <title>Genomes of Stigonematalean cyanobacteria (subsection V) and the evolution of oxygenic photosynthesis from prokaryotes to plastids.</title>
        <authorList>
            <person name="Dagan T."/>
            <person name="Roettger M."/>
            <person name="Stucken K."/>
            <person name="Landan G."/>
            <person name="Koch R."/>
            <person name="Major P."/>
            <person name="Gould S.B."/>
            <person name="Goremykin V.V."/>
            <person name="Rippka R."/>
            <person name="Tandeau de Marsac N."/>
            <person name="Gugger M."/>
            <person name="Lockhart P.J."/>
            <person name="Allen J.F."/>
            <person name="Brune I."/>
            <person name="Maus I."/>
            <person name="Puhler A."/>
            <person name="Martin W.F."/>
        </authorList>
    </citation>
    <scope>NUCLEOTIDE SEQUENCE [LARGE SCALE GENOMIC DNA]</scope>
    <source>
        <strain evidence="1 2">PCC 7110</strain>
    </source>
</reference>
<accession>A0A139WQ80</accession>
<dbReference type="AlphaFoldDB" id="A0A139WQ80"/>
<comment type="caution">
    <text evidence="1">The sequence shown here is derived from an EMBL/GenBank/DDBJ whole genome shotgun (WGS) entry which is preliminary data.</text>
</comment>
<protein>
    <submittedName>
        <fullName evidence="1">Uncharacterized protein</fullName>
    </submittedName>
</protein>
<evidence type="ECO:0000313" key="2">
    <source>
        <dbReference type="Proteomes" id="UP000076925"/>
    </source>
</evidence>
<proteinExistence type="predicted"/>
<dbReference type="OrthoDB" id="490503at2"/>
<keyword evidence="2" id="KW-1185">Reference proteome</keyword>
<organism evidence="1 2">
    <name type="scientific">Scytonema hofmannii PCC 7110</name>
    <dbReference type="NCBI Taxonomy" id="128403"/>
    <lineage>
        <taxon>Bacteria</taxon>
        <taxon>Bacillati</taxon>
        <taxon>Cyanobacteriota</taxon>
        <taxon>Cyanophyceae</taxon>
        <taxon>Nostocales</taxon>
        <taxon>Scytonemataceae</taxon>
        <taxon>Scytonema</taxon>
    </lineage>
</organism>
<dbReference type="Proteomes" id="UP000076925">
    <property type="component" value="Unassembled WGS sequence"/>
</dbReference>
<name>A0A139WQ80_9CYAN</name>
<sequence>MEPIVTVASAIATLILSEAFKEGGKSLGKGVSEKITQLLTVIREKFKASGTEGLLTRVEKQPTEPTVAILEAELVTQMSEDEIFAQRLAELVKQLEEAKVLPPSGGNIQTGASFKDVQFTSGDSSTFNVGNTTQNN</sequence>